<protein>
    <recommendedName>
        <fullName evidence="8">Rhodopsin domain-containing protein</fullName>
    </recommendedName>
</protein>
<evidence type="ECO:0000256" key="5">
    <source>
        <dbReference type="ARBA" id="ARBA00038359"/>
    </source>
</evidence>
<dbReference type="Pfam" id="PF20684">
    <property type="entry name" value="Fung_rhodopsin"/>
    <property type="match status" value="1"/>
</dbReference>
<dbReference type="InterPro" id="IPR049326">
    <property type="entry name" value="Rhodopsin_dom_fungi"/>
</dbReference>
<feature type="transmembrane region" description="Helical" evidence="7">
    <location>
        <begin position="197"/>
        <end position="217"/>
    </location>
</feature>
<evidence type="ECO:0000256" key="3">
    <source>
        <dbReference type="ARBA" id="ARBA00022989"/>
    </source>
</evidence>
<gene>
    <name evidence="9" type="ORF">SLS56_010433</name>
</gene>
<evidence type="ECO:0000256" key="6">
    <source>
        <dbReference type="SAM" id="MobiDB-lite"/>
    </source>
</evidence>
<feature type="transmembrane region" description="Helical" evidence="7">
    <location>
        <begin position="162"/>
        <end position="185"/>
    </location>
</feature>
<proteinExistence type="inferred from homology"/>
<evidence type="ECO:0000313" key="9">
    <source>
        <dbReference type="EMBL" id="KAL1618742.1"/>
    </source>
</evidence>
<evidence type="ECO:0000256" key="7">
    <source>
        <dbReference type="SAM" id="Phobius"/>
    </source>
</evidence>
<evidence type="ECO:0000256" key="1">
    <source>
        <dbReference type="ARBA" id="ARBA00004141"/>
    </source>
</evidence>
<reference evidence="9 10" key="1">
    <citation type="submission" date="2024-02" db="EMBL/GenBank/DDBJ databases">
        <title>De novo assembly and annotation of 12 fungi associated with fruit tree decline syndrome in Ontario, Canada.</title>
        <authorList>
            <person name="Sulman M."/>
            <person name="Ellouze W."/>
            <person name="Ilyukhin E."/>
        </authorList>
    </citation>
    <scope>NUCLEOTIDE SEQUENCE [LARGE SCALE GENOMIC DNA]</scope>
    <source>
        <strain evidence="9 10">M1-105</strain>
    </source>
</reference>
<feature type="transmembrane region" description="Helical" evidence="7">
    <location>
        <begin position="229"/>
        <end position="256"/>
    </location>
</feature>
<evidence type="ECO:0000256" key="4">
    <source>
        <dbReference type="ARBA" id="ARBA00023136"/>
    </source>
</evidence>
<keyword evidence="10" id="KW-1185">Reference proteome</keyword>
<feature type="transmembrane region" description="Helical" evidence="7">
    <location>
        <begin position="115"/>
        <end position="137"/>
    </location>
</feature>
<feature type="region of interest" description="Disordered" evidence="6">
    <location>
        <begin position="301"/>
        <end position="338"/>
    </location>
</feature>
<name>A0ABR3SED8_9PEZI</name>
<keyword evidence="2 7" id="KW-0812">Transmembrane</keyword>
<comment type="caution">
    <text evidence="9">The sequence shown here is derived from an EMBL/GenBank/DDBJ whole genome shotgun (WGS) entry which is preliminary data.</text>
</comment>
<feature type="transmembrane region" description="Helical" evidence="7">
    <location>
        <begin position="81"/>
        <end position="108"/>
    </location>
</feature>
<evidence type="ECO:0000259" key="8">
    <source>
        <dbReference type="Pfam" id="PF20684"/>
    </source>
</evidence>
<evidence type="ECO:0000256" key="2">
    <source>
        <dbReference type="ARBA" id="ARBA00022692"/>
    </source>
</evidence>
<accession>A0ABR3SED8</accession>
<feature type="transmembrane region" description="Helical" evidence="7">
    <location>
        <begin position="6"/>
        <end position="26"/>
    </location>
</feature>
<organism evidence="9 10">
    <name type="scientific">Neofusicoccum ribis</name>
    <dbReference type="NCBI Taxonomy" id="45134"/>
    <lineage>
        <taxon>Eukaryota</taxon>
        <taxon>Fungi</taxon>
        <taxon>Dikarya</taxon>
        <taxon>Ascomycota</taxon>
        <taxon>Pezizomycotina</taxon>
        <taxon>Dothideomycetes</taxon>
        <taxon>Dothideomycetes incertae sedis</taxon>
        <taxon>Botryosphaeriales</taxon>
        <taxon>Botryosphaeriaceae</taxon>
        <taxon>Neofusicoccum</taxon>
    </lineage>
</organism>
<keyword evidence="4 7" id="KW-0472">Membrane</keyword>
<evidence type="ECO:0000313" key="10">
    <source>
        <dbReference type="Proteomes" id="UP001521116"/>
    </source>
</evidence>
<comment type="similarity">
    <text evidence="5">Belongs to the SAT4 family.</text>
</comment>
<dbReference type="Proteomes" id="UP001521116">
    <property type="component" value="Unassembled WGS sequence"/>
</dbReference>
<dbReference type="PANTHER" id="PTHR33048">
    <property type="entry name" value="PTH11-LIKE INTEGRAL MEMBRANE PROTEIN (AFU_ORTHOLOGUE AFUA_5G11245)"/>
    <property type="match status" value="1"/>
</dbReference>
<dbReference type="InterPro" id="IPR052337">
    <property type="entry name" value="SAT4-like"/>
</dbReference>
<feature type="domain" description="Rhodopsin" evidence="8">
    <location>
        <begin position="22"/>
        <end position="261"/>
    </location>
</feature>
<comment type="subcellular location">
    <subcellularLocation>
        <location evidence="1">Membrane</location>
        <topology evidence="1">Multi-pass membrane protein</topology>
    </subcellularLocation>
</comment>
<dbReference type="PANTHER" id="PTHR33048:SF96">
    <property type="entry name" value="INTEGRAL MEMBRANE PROTEIN"/>
    <property type="match status" value="1"/>
</dbReference>
<feature type="transmembrane region" description="Helical" evidence="7">
    <location>
        <begin position="38"/>
        <end position="61"/>
    </location>
</feature>
<keyword evidence="3 7" id="KW-1133">Transmembrane helix</keyword>
<dbReference type="EMBL" id="JAJVDC020000202">
    <property type="protein sequence ID" value="KAL1618742.1"/>
    <property type="molecule type" value="Genomic_DNA"/>
</dbReference>
<sequence length="372" mass="40835">MVDSIPTVTIWLLVISWVVVGLRCGVRTFLVKSFGLDDWLMLFSQALYTTWGIFLLLGTSAGLGKHMATLTPAQIVLAMKLWLICGALYCITATVVKVAVGFFLLRVIVNPVQKWVIWGTLAVALGFGLFLFFGTIFQCSPVSYFWDTSQEGSCNNKTGGAFVGYIGAGINATTDLILAGIPYFMLRHSNLGLKKKLAIYTIMSLGSLSAISTLIRVKTIDDLAKNDDYLYNITGLTIWSWIEPGVGIICGSIATLRPLIRTVWEKTGISKSTTKSRSTNNARFDPEVNLDDLRGELGVTRTQIEARDSPQPPRRSLESGGSDWQSFGSEEHLQNQHRIKRSVKVTIETSDAADSANDIASVRSPTVVKRVL</sequence>